<feature type="transmembrane region" description="Helical" evidence="1">
    <location>
        <begin position="12"/>
        <end position="30"/>
    </location>
</feature>
<keyword evidence="1" id="KW-0812">Transmembrane</keyword>
<organism evidence="2 3">
    <name type="scientific">Secundilactobacillus collinoides DSM 20515 = JCM 1123</name>
    <dbReference type="NCBI Taxonomy" id="1423733"/>
    <lineage>
        <taxon>Bacteria</taxon>
        <taxon>Bacillati</taxon>
        <taxon>Bacillota</taxon>
        <taxon>Bacilli</taxon>
        <taxon>Lactobacillales</taxon>
        <taxon>Lactobacillaceae</taxon>
        <taxon>Secundilactobacillus</taxon>
    </lineage>
</organism>
<name>A0A0R2BCN6_SECCO</name>
<comment type="caution">
    <text evidence="2">The sequence shown here is derived from an EMBL/GenBank/DDBJ whole genome shotgun (WGS) entry which is preliminary data.</text>
</comment>
<evidence type="ECO:0000313" key="2">
    <source>
        <dbReference type="EMBL" id="KRM76881.1"/>
    </source>
</evidence>
<sequence length="151" mass="16714">MISVRTLSKRRLLGTVIIGVIAIAFGTSLLTRESTLQSEKLLPHGKALMTNHVRVRFVTGAGRLVSTYYWSTAHADGKGTDVTDIFNSDIIESGSGMNNHIPKNYSFDQTNVKNIKSLHNIKLGETVSLVVVKKAANTSQSLWQRIVNWFN</sequence>
<dbReference type="EMBL" id="AYYR01000019">
    <property type="protein sequence ID" value="KRM76881.1"/>
    <property type="molecule type" value="Genomic_DNA"/>
</dbReference>
<evidence type="ECO:0000313" key="3">
    <source>
        <dbReference type="Proteomes" id="UP000051845"/>
    </source>
</evidence>
<dbReference type="AlphaFoldDB" id="A0A0R2BCN6"/>
<protein>
    <submittedName>
        <fullName evidence="2">Uncharacterized protein</fullName>
    </submittedName>
</protein>
<keyword evidence="1" id="KW-1133">Transmembrane helix</keyword>
<proteinExistence type="predicted"/>
<dbReference type="Proteomes" id="UP000051845">
    <property type="component" value="Unassembled WGS sequence"/>
</dbReference>
<accession>A0A0R2BCN6</accession>
<gene>
    <name evidence="2" type="ORF">FC82_GL000985</name>
</gene>
<keyword evidence="1" id="KW-0472">Membrane</keyword>
<evidence type="ECO:0000256" key="1">
    <source>
        <dbReference type="SAM" id="Phobius"/>
    </source>
</evidence>
<reference evidence="2 3" key="1">
    <citation type="journal article" date="2015" name="Genome Announc.">
        <title>Expanding the biotechnology potential of lactobacilli through comparative genomics of 213 strains and associated genera.</title>
        <authorList>
            <person name="Sun Z."/>
            <person name="Harris H.M."/>
            <person name="McCann A."/>
            <person name="Guo C."/>
            <person name="Argimon S."/>
            <person name="Zhang W."/>
            <person name="Yang X."/>
            <person name="Jeffery I.B."/>
            <person name="Cooney J.C."/>
            <person name="Kagawa T.F."/>
            <person name="Liu W."/>
            <person name="Song Y."/>
            <person name="Salvetti E."/>
            <person name="Wrobel A."/>
            <person name="Rasinkangas P."/>
            <person name="Parkhill J."/>
            <person name="Rea M.C."/>
            <person name="O'Sullivan O."/>
            <person name="Ritari J."/>
            <person name="Douillard F.P."/>
            <person name="Paul Ross R."/>
            <person name="Yang R."/>
            <person name="Briner A.E."/>
            <person name="Felis G.E."/>
            <person name="de Vos W.M."/>
            <person name="Barrangou R."/>
            <person name="Klaenhammer T.R."/>
            <person name="Caufield P.W."/>
            <person name="Cui Y."/>
            <person name="Zhang H."/>
            <person name="O'Toole P.W."/>
        </authorList>
    </citation>
    <scope>NUCLEOTIDE SEQUENCE [LARGE SCALE GENOMIC DNA]</scope>
    <source>
        <strain evidence="2 3">DSM 20515</strain>
    </source>
</reference>
<dbReference type="RefSeq" id="WP_054762225.1">
    <property type="nucleotide sequence ID" value="NZ_AYYR01000019.1"/>
</dbReference>
<dbReference type="PATRIC" id="fig|1423733.4.peg.1039"/>